<dbReference type="Proteomes" id="UP001157502">
    <property type="component" value="Chromosome 23"/>
</dbReference>
<keyword evidence="2" id="KW-1185">Reference proteome</keyword>
<proteinExistence type="predicted"/>
<sequence length="1205" mass="134427">MVDPPKPATPPPVHPHYTLKACVLGKPLSGKSTCLARIAQVHGIHILSAGVLIQEAMAAHKLGACENPDGGETSTTKDMDQVEMDPSHNPGPLALEKQEAKTSKLSVARLGAAVEQVLRTGSSIPDQLLVDIVVEAIRGISANSGWILDGFPVNLNQARLLETALGGSDPKERKRRDNRRGTLSLDSNPSKDRPCLRPPVLDLALLLDVSDDQVLLRQANQTCTEKSSGPARPGASEETSDPAGQPVREHSDVTATDQNLQKRQIQHRVAGFQDTWPKLEKWFSEKQNILVRLNAEMSEDFLVEKVESILNQAMSQAEKADGLDQVKVPAVTPPVLQVASPATTLAPSHVESTSTLANQGLSPAVKHSPKGSEVGMGGNTPMGNDAHRKLSKSGSGGDGKLLMSSSLENIPVGNSVHTEHSIPAPGSEHWVHTDEPLPKEIPEELVPYWERTCWFYMSNVKAVMRNLRTERILIIHHLFNIREEFKRYLLRPDLKQEFVSQCQQDYNSISEDLREDDATRAELHQRLDDLCERLWDICDKRQQEATEERAAVMCDGWLEDHTALLINHFTTLMQAEVDRSQDTLCILRDYFKGMYRQVLPTVGSEFTCIPLLNIVDPEEPGTQAERSLSSEPVTRSTTKRDQDKEEKTRTNVVPLVPQRPASTELASMTQTGLHESDEKLLCDIYLNALTAIQDMVSREVGQLEEEEEEENQGQMEVEQQQRMSQTPATAHSGKDKRKAGGKKKAPPTPVPVPSPPPITEEDTAKAFKRSRRTLIRQEYAAALHHEAGAVRIRLELVKSCAVFMLRDLWRRSEEVFRTMEVWLGDRYRAEMNSIDQLAEVVRHHIELPSKLQFELTLVHNDFFLNGDVMVVACPPPSPISTPLETPGDHTLTVLQLEAFYRWLYRVAPTGVLCSVDFWEILQTPTSLDVELWSHVSENRVSTDLNLGELVSMLTQDSEMLDWRQLLLNAALPWPTPTLSQLLQALAHFKMADGDNTGSVTEEQYLQIELWFPSQHPKNLPEDLPEPPQYDRLANLRKFFFLLFADSGSTPTRLDYVTMLLYFAAHPDPEQGFVRALSVVTGFPLGHHSSSRLVKSVPCMENGLNETIELEEEVQLEEAEMEEVAGRGEGVSIRALLTVISHGGVCYNRLHPNGRSQGEYEEDFVKVFAELGYTAEGKVPFSILSRHPVIQDLIEGSVKYQLIGGN</sequence>
<comment type="caution">
    <text evidence="1">The sequence shown here is derived from an EMBL/GenBank/DDBJ whole genome shotgun (WGS) entry which is preliminary data.</text>
</comment>
<name>A0ACC2FSL6_DALPE</name>
<evidence type="ECO:0000313" key="2">
    <source>
        <dbReference type="Proteomes" id="UP001157502"/>
    </source>
</evidence>
<evidence type="ECO:0000313" key="1">
    <source>
        <dbReference type="EMBL" id="KAJ7994318.1"/>
    </source>
</evidence>
<reference evidence="1" key="1">
    <citation type="submission" date="2021-05" db="EMBL/GenBank/DDBJ databases">
        <authorList>
            <person name="Pan Q."/>
            <person name="Jouanno E."/>
            <person name="Zahm M."/>
            <person name="Klopp C."/>
            <person name="Cabau C."/>
            <person name="Louis A."/>
            <person name="Berthelot C."/>
            <person name="Parey E."/>
            <person name="Roest Crollius H."/>
            <person name="Montfort J."/>
            <person name="Robinson-Rechavi M."/>
            <person name="Bouchez O."/>
            <person name="Lampietro C."/>
            <person name="Lopez Roques C."/>
            <person name="Donnadieu C."/>
            <person name="Postlethwait J."/>
            <person name="Bobe J."/>
            <person name="Dillon D."/>
            <person name="Chandos A."/>
            <person name="von Hippel F."/>
            <person name="Guiguen Y."/>
        </authorList>
    </citation>
    <scope>NUCLEOTIDE SEQUENCE</scope>
    <source>
        <strain evidence="1">YG-Jan2019</strain>
    </source>
</reference>
<organism evidence="1 2">
    <name type="scientific">Dallia pectoralis</name>
    <name type="common">Alaska blackfish</name>
    <dbReference type="NCBI Taxonomy" id="75939"/>
    <lineage>
        <taxon>Eukaryota</taxon>
        <taxon>Metazoa</taxon>
        <taxon>Chordata</taxon>
        <taxon>Craniata</taxon>
        <taxon>Vertebrata</taxon>
        <taxon>Euteleostomi</taxon>
        <taxon>Actinopterygii</taxon>
        <taxon>Neopterygii</taxon>
        <taxon>Teleostei</taxon>
        <taxon>Protacanthopterygii</taxon>
        <taxon>Esociformes</taxon>
        <taxon>Umbridae</taxon>
        <taxon>Dallia</taxon>
    </lineage>
</organism>
<protein>
    <submittedName>
        <fullName evidence="1">Uncharacterized protein</fullName>
    </submittedName>
</protein>
<dbReference type="EMBL" id="CM055750">
    <property type="protein sequence ID" value="KAJ7994318.1"/>
    <property type="molecule type" value="Genomic_DNA"/>
</dbReference>
<gene>
    <name evidence="1" type="ORF">DPEC_G00264630</name>
</gene>
<accession>A0ACC2FSL6</accession>